<dbReference type="EMBL" id="BDIP01006424">
    <property type="protein sequence ID" value="GIQ90621.1"/>
    <property type="molecule type" value="Genomic_DNA"/>
</dbReference>
<dbReference type="AlphaFoldDB" id="A0A9K3D9J7"/>
<organism evidence="1 2">
    <name type="scientific">Kipferlia bialata</name>
    <dbReference type="NCBI Taxonomy" id="797122"/>
    <lineage>
        <taxon>Eukaryota</taxon>
        <taxon>Metamonada</taxon>
        <taxon>Carpediemonas-like organisms</taxon>
        <taxon>Kipferlia</taxon>
    </lineage>
</organism>
<dbReference type="Proteomes" id="UP000265618">
    <property type="component" value="Unassembled WGS sequence"/>
</dbReference>
<name>A0A9K3D9J7_9EUKA</name>
<gene>
    <name evidence="1" type="ORF">KIPB_013480</name>
</gene>
<sequence>MDESMKRFDRLISRALMSDPQTIKECTWLHWRGSAGQPVHHMSDIPPYGSPLQMPPTVPNPECYSLFFAKVGDLVTFSPEYIKWEEPLLRDRKRVWEIVYLDKCGSIATVRARE</sequence>
<keyword evidence="2" id="KW-1185">Reference proteome</keyword>
<accession>A0A9K3D9J7</accession>
<reference evidence="1 2" key="1">
    <citation type="journal article" date="2018" name="PLoS ONE">
        <title>The draft genome of Kipferlia bialata reveals reductive genome evolution in fornicate parasites.</title>
        <authorList>
            <person name="Tanifuji G."/>
            <person name="Takabayashi S."/>
            <person name="Kume K."/>
            <person name="Takagi M."/>
            <person name="Nakayama T."/>
            <person name="Kamikawa R."/>
            <person name="Inagaki Y."/>
            <person name="Hashimoto T."/>
        </authorList>
    </citation>
    <scope>NUCLEOTIDE SEQUENCE [LARGE SCALE GENOMIC DNA]</scope>
    <source>
        <strain evidence="1">NY0173</strain>
    </source>
</reference>
<evidence type="ECO:0000313" key="2">
    <source>
        <dbReference type="Proteomes" id="UP000265618"/>
    </source>
</evidence>
<evidence type="ECO:0000313" key="1">
    <source>
        <dbReference type="EMBL" id="GIQ90621.1"/>
    </source>
</evidence>
<comment type="caution">
    <text evidence="1">The sequence shown here is derived from an EMBL/GenBank/DDBJ whole genome shotgun (WGS) entry which is preliminary data.</text>
</comment>
<protein>
    <submittedName>
        <fullName evidence="1">Uncharacterized protein</fullName>
    </submittedName>
</protein>
<proteinExistence type="predicted"/>